<gene>
    <name evidence="6" type="ORF">NRP21_25740</name>
</gene>
<feature type="domain" description="IclR-ED" evidence="5">
    <location>
        <begin position="84"/>
        <end position="264"/>
    </location>
</feature>
<dbReference type="PROSITE" id="PS51078">
    <property type="entry name" value="ICLR_ED"/>
    <property type="match status" value="1"/>
</dbReference>
<dbReference type="SUPFAM" id="SSF55781">
    <property type="entry name" value="GAF domain-like"/>
    <property type="match status" value="1"/>
</dbReference>
<name>A0ABT1XEQ5_9PROT</name>
<keyword evidence="1" id="KW-0805">Transcription regulation</keyword>
<dbReference type="EMBL" id="JANJOU010000034">
    <property type="protein sequence ID" value="MCR0985459.1"/>
    <property type="molecule type" value="Genomic_DNA"/>
</dbReference>
<protein>
    <submittedName>
        <fullName evidence="6">Helix-turn-helix domain-containing protein</fullName>
    </submittedName>
</protein>
<sequence>MNQDDEARHDPSDRGATIRAVPAVTRAIAILKLLSRSDAPLGVHGIARPLGMVPSTCLHILRALVAEEMLSFDPATKRYALAGGVVALARGMLRKDPFSNLAQPVLDRLAAEYSATAIGVEIPGLDHIVAVAIARPSHALRLQVDVGSRYPSLISATGRCIAAFGGHSWREIERRFHGLRWEDPPSLAQWRADIQATKESGFAVDEGRYITGVTVIAAPVAPRERVSHALVIVGVSEQLRRIGLTEIGTTLRAQASALSLQLEGG</sequence>
<organism evidence="6 7">
    <name type="scientific">Roseomonas populi</name>
    <dbReference type="NCBI Taxonomy" id="3121582"/>
    <lineage>
        <taxon>Bacteria</taxon>
        <taxon>Pseudomonadati</taxon>
        <taxon>Pseudomonadota</taxon>
        <taxon>Alphaproteobacteria</taxon>
        <taxon>Acetobacterales</taxon>
        <taxon>Roseomonadaceae</taxon>
        <taxon>Roseomonas</taxon>
    </lineage>
</organism>
<dbReference type="InterPro" id="IPR029016">
    <property type="entry name" value="GAF-like_dom_sf"/>
</dbReference>
<dbReference type="InterPro" id="IPR005471">
    <property type="entry name" value="Tscrpt_reg_IclR_N"/>
</dbReference>
<dbReference type="InterPro" id="IPR014757">
    <property type="entry name" value="Tscrpt_reg_IclR_C"/>
</dbReference>
<evidence type="ECO:0000313" key="7">
    <source>
        <dbReference type="Proteomes" id="UP001524642"/>
    </source>
</evidence>
<feature type="domain" description="HTH iclR-type" evidence="4">
    <location>
        <begin position="21"/>
        <end position="83"/>
    </location>
</feature>
<evidence type="ECO:0000256" key="2">
    <source>
        <dbReference type="ARBA" id="ARBA00023125"/>
    </source>
</evidence>
<dbReference type="Pfam" id="PF01614">
    <property type="entry name" value="IclR_C"/>
    <property type="match status" value="1"/>
</dbReference>
<evidence type="ECO:0000259" key="4">
    <source>
        <dbReference type="PROSITE" id="PS51077"/>
    </source>
</evidence>
<dbReference type="InterPro" id="IPR050707">
    <property type="entry name" value="HTH_MetabolicPath_Reg"/>
</dbReference>
<keyword evidence="3" id="KW-0804">Transcription</keyword>
<evidence type="ECO:0000256" key="3">
    <source>
        <dbReference type="ARBA" id="ARBA00023163"/>
    </source>
</evidence>
<dbReference type="PANTHER" id="PTHR30136:SF24">
    <property type="entry name" value="HTH-TYPE TRANSCRIPTIONAL REPRESSOR ALLR"/>
    <property type="match status" value="1"/>
</dbReference>
<dbReference type="Proteomes" id="UP001524642">
    <property type="component" value="Unassembled WGS sequence"/>
</dbReference>
<dbReference type="SMART" id="SM00346">
    <property type="entry name" value="HTH_ICLR"/>
    <property type="match status" value="1"/>
</dbReference>
<dbReference type="Gene3D" id="1.10.10.10">
    <property type="entry name" value="Winged helix-like DNA-binding domain superfamily/Winged helix DNA-binding domain"/>
    <property type="match status" value="1"/>
</dbReference>
<evidence type="ECO:0000259" key="5">
    <source>
        <dbReference type="PROSITE" id="PS51078"/>
    </source>
</evidence>
<dbReference type="RefSeq" id="WP_257719106.1">
    <property type="nucleotide sequence ID" value="NZ_JANJOU010000034.1"/>
</dbReference>
<keyword evidence="2" id="KW-0238">DNA-binding</keyword>
<reference evidence="6 7" key="1">
    <citation type="submission" date="2022-06" db="EMBL/GenBank/DDBJ databases">
        <title>Roseomonas CN29.</title>
        <authorList>
            <person name="Cheng Y."/>
            <person name="He X."/>
        </authorList>
    </citation>
    <scope>NUCLEOTIDE SEQUENCE [LARGE SCALE GENOMIC DNA]</scope>
    <source>
        <strain evidence="6 7">CN29</strain>
    </source>
</reference>
<proteinExistence type="predicted"/>
<comment type="caution">
    <text evidence="6">The sequence shown here is derived from an EMBL/GenBank/DDBJ whole genome shotgun (WGS) entry which is preliminary data.</text>
</comment>
<dbReference type="InterPro" id="IPR036388">
    <property type="entry name" value="WH-like_DNA-bd_sf"/>
</dbReference>
<dbReference type="Gene3D" id="3.30.450.40">
    <property type="match status" value="1"/>
</dbReference>
<evidence type="ECO:0000256" key="1">
    <source>
        <dbReference type="ARBA" id="ARBA00023015"/>
    </source>
</evidence>
<dbReference type="SUPFAM" id="SSF46785">
    <property type="entry name" value="Winged helix' DNA-binding domain"/>
    <property type="match status" value="1"/>
</dbReference>
<dbReference type="Pfam" id="PF09339">
    <property type="entry name" value="HTH_IclR"/>
    <property type="match status" value="1"/>
</dbReference>
<dbReference type="InterPro" id="IPR036390">
    <property type="entry name" value="WH_DNA-bd_sf"/>
</dbReference>
<keyword evidence="7" id="KW-1185">Reference proteome</keyword>
<accession>A0ABT1XEQ5</accession>
<evidence type="ECO:0000313" key="6">
    <source>
        <dbReference type="EMBL" id="MCR0985459.1"/>
    </source>
</evidence>
<dbReference type="PROSITE" id="PS51077">
    <property type="entry name" value="HTH_ICLR"/>
    <property type="match status" value="1"/>
</dbReference>
<dbReference type="PANTHER" id="PTHR30136">
    <property type="entry name" value="HELIX-TURN-HELIX TRANSCRIPTIONAL REGULATOR, ICLR FAMILY"/>
    <property type="match status" value="1"/>
</dbReference>